<dbReference type="EMBL" id="CAQQ02039061">
    <property type="status" value="NOT_ANNOTATED_CDS"/>
    <property type="molecule type" value="Genomic_DNA"/>
</dbReference>
<accession>T1GQA1</accession>
<reference evidence="2" key="1">
    <citation type="submission" date="2013-02" db="EMBL/GenBank/DDBJ databases">
        <authorList>
            <person name="Hughes D."/>
        </authorList>
    </citation>
    <scope>NUCLEOTIDE SEQUENCE</scope>
    <source>
        <strain>Durham</strain>
        <strain evidence="2">NC isolate 2 -- Noor lab</strain>
    </source>
</reference>
<evidence type="ECO:0000313" key="1">
    <source>
        <dbReference type="EnsemblMetazoa" id="MESCA005805-PA"/>
    </source>
</evidence>
<reference evidence="1" key="2">
    <citation type="submission" date="2015-06" db="UniProtKB">
        <authorList>
            <consortium name="EnsemblMetazoa"/>
        </authorList>
    </citation>
    <scope>IDENTIFICATION</scope>
</reference>
<protein>
    <submittedName>
        <fullName evidence="1">Uncharacterized protein</fullName>
    </submittedName>
</protein>
<dbReference type="AlphaFoldDB" id="T1GQA1"/>
<dbReference type="EMBL" id="CAQQ02039060">
    <property type="status" value="NOT_ANNOTATED_CDS"/>
    <property type="molecule type" value="Genomic_DNA"/>
</dbReference>
<dbReference type="EMBL" id="CAQQ02039062">
    <property type="status" value="NOT_ANNOTATED_CDS"/>
    <property type="molecule type" value="Genomic_DNA"/>
</dbReference>
<name>T1GQA1_MEGSC</name>
<organism evidence="1 2">
    <name type="scientific">Megaselia scalaris</name>
    <name type="common">Humpbacked fly</name>
    <name type="synonym">Phora scalaris</name>
    <dbReference type="NCBI Taxonomy" id="36166"/>
    <lineage>
        <taxon>Eukaryota</taxon>
        <taxon>Metazoa</taxon>
        <taxon>Ecdysozoa</taxon>
        <taxon>Arthropoda</taxon>
        <taxon>Hexapoda</taxon>
        <taxon>Insecta</taxon>
        <taxon>Pterygota</taxon>
        <taxon>Neoptera</taxon>
        <taxon>Endopterygota</taxon>
        <taxon>Diptera</taxon>
        <taxon>Brachycera</taxon>
        <taxon>Muscomorpha</taxon>
        <taxon>Platypezoidea</taxon>
        <taxon>Phoridae</taxon>
        <taxon>Megaseliini</taxon>
        <taxon>Megaselia</taxon>
    </lineage>
</organism>
<keyword evidence="2" id="KW-1185">Reference proteome</keyword>
<sequence>MIPVTRKQCPSPSWRIWWKSWAIRFRSDISNIQIFCGRNTTICGMAETCTEFLIKLKNIVIVELYEENLLFVDQSYLPSKKLYLSIGY</sequence>
<dbReference type="HOGENOM" id="CLU_2471659_0_0_1"/>
<evidence type="ECO:0000313" key="2">
    <source>
        <dbReference type="Proteomes" id="UP000015102"/>
    </source>
</evidence>
<dbReference type="EnsemblMetazoa" id="MESCA005805-RA">
    <property type="protein sequence ID" value="MESCA005805-PA"/>
    <property type="gene ID" value="MESCA005805"/>
</dbReference>
<dbReference type="Proteomes" id="UP000015102">
    <property type="component" value="Unassembled WGS sequence"/>
</dbReference>
<proteinExistence type="predicted"/>